<evidence type="ECO:0000313" key="2">
    <source>
        <dbReference type="Proteomes" id="UP000295030"/>
    </source>
</evidence>
<name>A0A4R1I971_ANCAQ</name>
<gene>
    <name evidence="1" type="ORF">EV667_0216</name>
</gene>
<accession>A0A4R1I971</accession>
<dbReference type="AlphaFoldDB" id="A0A4R1I971"/>
<dbReference type="OrthoDB" id="8454991at2"/>
<dbReference type="EMBL" id="SMFY01000001">
    <property type="protein sequence ID" value="TCK30130.1"/>
    <property type="molecule type" value="Genomic_DNA"/>
</dbReference>
<dbReference type="RefSeq" id="WP_131833498.1">
    <property type="nucleotide sequence ID" value="NZ_SMFY01000001.1"/>
</dbReference>
<sequence>MDNFTPKRLYRVLDLPGFRGFEDLVIRHGRAMLDDCKRDELSKDIFGLSYLETLILEHENSYESETAELDEYLAIPILDNLGLDFRNDYQKPLKCTKAFCRQAEYAIKFNQWTPEVVLGQEDVMADRLSRDAERWLAERHR</sequence>
<protein>
    <submittedName>
        <fullName evidence="1">Uncharacterized protein</fullName>
    </submittedName>
</protein>
<proteinExistence type="predicted"/>
<evidence type="ECO:0000313" key="1">
    <source>
        <dbReference type="EMBL" id="TCK30130.1"/>
    </source>
</evidence>
<keyword evidence="2" id="KW-1185">Reference proteome</keyword>
<organism evidence="1 2">
    <name type="scientific">Ancylobacter aquaticus</name>
    <dbReference type="NCBI Taxonomy" id="100"/>
    <lineage>
        <taxon>Bacteria</taxon>
        <taxon>Pseudomonadati</taxon>
        <taxon>Pseudomonadota</taxon>
        <taxon>Alphaproteobacteria</taxon>
        <taxon>Hyphomicrobiales</taxon>
        <taxon>Xanthobacteraceae</taxon>
        <taxon>Ancylobacter</taxon>
    </lineage>
</organism>
<dbReference type="Proteomes" id="UP000295030">
    <property type="component" value="Unassembled WGS sequence"/>
</dbReference>
<reference evidence="1 2" key="1">
    <citation type="submission" date="2019-03" db="EMBL/GenBank/DDBJ databases">
        <title>Genomic Encyclopedia of Type Strains, Phase IV (KMG-IV): sequencing the most valuable type-strain genomes for metagenomic binning, comparative biology and taxonomic classification.</title>
        <authorList>
            <person name="Goeker M."/>
        </authorList>
    </citation>
    <scope>NUCLEOTIDE SEQUENCE [LARGE SCALE GENOMIC DNA]</scope>
    <source>
        <strain evidence="1 2">DSM 101</strain>
    </source>
</reference>
<comment type="caution">
    <text evidence="1">The sequence shown here is derived from an EMBL/GenBank/DDBJ whole genome shotgun (WGS) entry which is preliminary data.</text>
</comment>